<evidence type="ECO:0000259" key="8">
    <source>
        <dbReference type="Pfam" id="PF02687"/>
    </source>
</evidence>
<organism evidence="9 10">
    <name type="scientific">Afipia felis</name>
    <name type="common">Cat scratch disease bacillus</name>
    <dbReference type="NCBI Taxonomy" id="1035"/>
    <lineage>
        <taxon>Bacteria</taxon>
        <taxon>Pseudomonadati</taxon>
        <taxon>Pseudomonadota</taxon>
        <taxon>Alphaproteobacteria</taxon>
        <taxon>Hyphomicrobiales</taxon>
        <taxon>Nitrobacteraceae</taxon>
        <taxon>Afipia</taxon>
    </lineage>
</organism>
<gene>
    <name evidence="9" type="ORF">BN961_00045</name>
</gene>
<keyword evidence="3" id="KW-1003">Cell membrane</keyword>
<keyword evidence="10" id="KW-1185">Reference proteome</keyword>
<evidence type="ECO:0000313" key="9">
    <source>
        <dbReference type="EMBL" id="CEG06675.1"/>
    </source>
</evidence>
<evidence type="ECO:0000256" key="2">
    <source>
        <dbReference type="ARBA" id="ARBA00005236"/>
    </source>
</evidence>
<dbReference type="Proteomes" id="UP000035762">
    <property type="component" value="Unassembled WGS sequence"/>
</dbReference>
<accession>A0A090MG45</accession>
<feature type="transmembrane region" description="Helical" evidence="7">
    <location>
        <begin position="278"/>
        <end position="302"/>
    </location>
</feature>
<evidence type="ECO:0000256" key="5">
    <source>
        <dbReference type="ARBA" id="ARBA00022989"/>
    </source>
</evidence>
<feature type="transmembrane region" description="Helical" evidence="7">
    <location>
        <begin position="513"/>
        <end position="533"/>
    </location>
</feature>
<feature type="transmembrane region" description="Helical" evidence="7">
    <location>
        <begin position="452"/>
        <end position="473"/>
    </location>
</feature>
<dbReference type="GO" id="GO:0044874">
    <property type="term" value="P:lipoprotein localization to outer membrane"/>
    <property type="evidence" value="ECO:0007669"/>
    <property type="project" value="TreeGrafter"/>
</dbReference>
<evidence type="ECO:0000313" key="10">
    <source>
        <dbReference type="Proteomes" id="UP000035762"/>
    </source>
</evidence>
<comment type="subcellular location">
    <subcellularLocation>
        <location evidence="1">Cell membrane</location>
        <topology evidence="1">Multi-pass membrane protein</topology>
    </subcellularLocation>
</comment>
<dbReference type="PROSITE" id="PS51257">
    <property type="entry name" value="PROKAR_LIPOPROTEIN"/>
    <property type="match status" value="1"/>
</dbReference>
<sequence>MIRLWLKGTVTARWRHLLAAGAGIACATALISLIGVFGISSARTMTSRALSAVPVDWQVALVPGANPGELTKKLRDAAPVRAVATIGYADAVALSSKTGESTQTTGSGQVLGLPPDYQSLFPGQIRPLLGASSGVLLAQQTAANLHATVGSIVTVASVGAVTFDVTVAGIIDLPNADALFQVIGPQRGSSPTAPPDNVIMLPDPIWRTHFGEAARLAGGGARLQLHVGLDHARLPAAPGVAFATTTGMAKNFEVRAAGEAVVGDNISARLDAVRQDALLARILLLFLGLPGAVLALLLTISVVRADSVRRRHDFALLSLRGAGAAQVVSLVAVETMVVSLLAVSFGVAASIALSRLALHVDVGIYGTAAWLSVTAFAAIAVSSLAVIGPVVADLRQSSVSGRRMWLPIEHAASWERGKLDIVLLLLAALIYWRSASTGYQLVLAPEGVASTAVDYTAFLAPLLFWLGAGLVTIRLGRALLRRAGSWLPKMLSPLSGRLSTLTSSSLIRQRSRLASGMALIAIAASFAVATTVFNSTYRSQQLVDARLTTGADVAVTGTTAIPAGAALSRISTITGVLAAEPMQHRFAYVGKDLQDLFGIDPARITNATDIVDGYFSNIGAREALARLSRQRDGILVSQETVNDFQLAIGDLLNLRMRAADGSEKTVAFHLVGVVKEFPTAPRDSFLVANARYVADQTGASREETVLIRADGSTAVLAQRIREALGTSSPLKVTDISQAAHLIGSSLTAVDMATLGAVELGFAALFVAMATGLILWLGQSERTKSNAILLSLGASRREVRSFIWSETLIVAGIGLPAGALIGVIDAWMLVRLLSGVFDPPPDYLNFPLISLSFMFIGAIAAIVLSVLAQSAWTKDGIARELRS</sequence>
<comment type="similarity">
    <text evidence="2">Belongs to the ABC-4 integral membrane protein family. LolC/E subfamily.</text>
</comment>
<name>A0A090MG45_AFIFE</name>
<dbReference type="InterPro" id="IPR051447">
    <property type="entry name" value="Lipoprotein-release_system"/>
</dbReference>
<evidence type="ECO:0000256" key="3">
    <source>
        <dbReference type="ARBA" id="ARBA00022475"/>
    </source>
</evidence>
<dbReference type="InterPro" id="IPR003838">
    <property type="entry name" value="ABC3_permease_C"/>
</dbReference>
<evidence type="ECO:0000256" key="6">
    <source>
        <dbReference type="ARBA" id="ARBA00023136"/>
    </source>
</evidence>
<dbReference type="PANTHER" id="PTHR30489:SF0">
    <property type="entry name" value="LIPOPROTEIN-RELEASING SYSTEM TRANSMEMBRANE PROTEIN LOLE"/>
    <property type="match status" value="1"/>
</dbReference>
<keyword evidence="5 7" id="KW-1133">Transmembrane helix</keyword>
<proteinExistence type="inferred from homology"/>
<keyword evidence="4 7" id="KW-0812">Transmembrane</keyword>
<dbReference type="EMBL" id="CCAZ020000001">
    <property type="protein sequence ID" value="CEG06675.1"/>
    <property type="molecule type" value="Genomic_DNA"/>
</dbReference>
<evidence type="ECO:0000256" key="4">
    <source>
        <dbReference type="ARBA" id="ARBA00022692"/>
    </source>
</evidence>
<dbReference type="Pfam" id="PF02687">
    <property type="entry name" value="FtsX"/>
    <property type="match status" value="1"/>
</dbReference>
<feature type="domain" description="ABC3 transporter permease C-terminal" evidence="8">
    <location>
        <begin position="759"/>
        <end position="868"/>
    </location>
</feature>
<dbReference type="OrthoDB" id="8036472at2"/>
<feature type="transmembrane region" description="Helical" evidence="7">
    <location>
        <begin position="413"/>
        <end position="432"/>
    </location>
</feature>
<feature type="transmembrane region" description="Helical" evidence="7">
    <location>
        <begin position="759"/>
        <end position="777"/>
    </location>
</feature>
<dbReference type="GO" id="GO:0098797">
    <property type="term" value="C:plasma membrane protein complex"/>
    <property type="evidence" value="ECO:0007669"/>
    <property type="project" value="TreeGrafter"/>
</dbReference>
<reference evidence="9 10" key="1">
    <citation type="journal article" date="2014" name="Genome Announc.">
        <title>Genome Sequence of Afipia felis Strain 76713, Isolated in Hospital Water Using an Amoeba Co-Culture Procedure.</title>
        <authorList>
            <person name="Benamar S."/>
            <person name="La Scola B."/>
            <person name="Croce O."/>
        </authorList>
    </citation>
    <scope>NUCLEOTIDE SEQUENCE [LARGE SCALE GENOMIC DNA]</scope>
    <source>
        <strain evidence="9 10">76713</strain>
    </source>
</reference>
<evidence type="ECO:0000256" key="7">
    <source>
        <dbReference type="SAM" id="Phobius"/>
    </source>
</evidence>
<dbReference type="STRING" id="1035.BN961_00045"/>
<comment type="caution">
    <text evidence="9">The sequence shown here is derived from an EMBL/GenBank/DDBJ whole genome shotgun (WGS) entry which is preliminary data.</text>
</comment>
<feature type="transmembrane region" description="Helical" evidence="7">
    <location>
        <begin position="843"/>
        <end position="866"/>
    </location>
</feature>
<feature type="transmembrane region" description="Helical" evidence="7">
    <location>
        <begin position="798"/>
        <end position="823"/>
    </location>
</feature>
<feature type="transmembrane region" description="Helical" evidence="7">
    <location>
        <begin position="370"/>
        <end position="392"/>
    </location>
</feature>
<evidence type="ECO:0000256" key="1">
    <source>
        <dbReference type="ARBA" id="ARBA00004651"/>
    </source>
</evidence>
<dbReference type="RefSeq" id="WP_082156939.1">
    <property type="nucleotide sequence ID" value="NZ_CCAZ020000001.1"/>
</dbReference>
<keyword evidence="6 7" id="KW-0472">Membrane</keyword>
<dbReference type="PANTHER" id="PTHR30489">
    <property type="entry name" value="LIPOPROTEIN-RELEASING SYSTEM TRANSMEMBRANE PROTEIN LOLE"/>
    <property type="match status" value="1"/>
</dbReference>
<protein>
    <submittedName>
        <fullName evidence="9">Acidobacterial duplicated orphan permease</fullName>
    </submittedName>
</protein>
<dbReference type="AlphaFoldDB" id="A0A090MG45"/>
<feature type="transmembrane region" description="Helical" evidence="7">
    <location>
        <begin position="16"/>
        <end position="39"/>
    </location>
</feature>